<accession>A0A366HEV2</accession>
<reference evidence="1 2" key="1">
    <citation type="submission" date="2018-06" db="EMBL/GenBank/DDBJ databases">
        <title>Genomic Encyclopedia of Type Strains, Phase IV (KMG-IV): sequencing the most valuable type-strain genomes for metagenomic binning, comparative biology and taxonomic classification.</title>
        <authorList>
            <person name="Goeker M."/>
        </authorList>
    </citation>
    <scope>NUCLEOTIDE SEQUENCE [LARGE SCALE GENOMIC DNA]</scope>
    <source>
        <strain evidence="1 2">DSM 25532</strain>
    </source>
</reference>
<proteinExistence type="predicted"/>
<dbReference type="EMBL" id="QNRR01000008">
    <property type="protein sequence ID" value="RBP40355.1"/>
    <property type="molecule type" value="Genomic_DNA"/>
</dbReference>
<dbReference type="InterPro" id="IPR027405">
    <property type="entry name" value="YidB-like"/>
</dbReference>
<dbReference type="Pfam" id="PF20159">
    <property type="entry name" value="YidB"/>
    <property type="match status" value="1"/>
</dbReference>
<dbReference type="AlphaFoldDB" id="A0A366HEV2"/>
<evidence type="ECO:0000313" key="2">
    <source>
        <dbReference type="Proteomes" id="UP000253426"/>
    </source>
</evidence>
<dbReference type="InterPro" id="IPR045372">
    <property type="entry name" value="YidB"/>
</dbReference>
<sequence length="148" mass="14917">MGLLDDLGKEVMNRALGGTTGAGASATEVNWVQLGIALLEKFGGLDGLMAKFQQKGFGDLIASWVGKGTNLPISPDQIAQILGKGNVQDVAAQAGTDAATAAHGIAQVLPGLVDKLTPDGQPVGGDVLQQGIQALLGGKLGDLGKLFS</sequence>
<dbReference type="OrthoDB" id="9795283at2"/>
<name>A0A366HEV2_9BACT</name>
<dbReference type="SUPFAM" id="SSF140804">
    <property type="entry name" value="YidB-like"/>
    <property type="match status" value="1"/>
</dbReference>
<protein>
    <submittedName>
        <fullName evidence="1">Uncharacterized protein DUF937</fullName>
    </submittedName>
</protein>
<keyword evidence="2" id="KW-1185">Reference proteome</keyword>
<dbReference type="Gene3D" id="1.10.10.690">
    <property type="entry name" value="YidB-like"/>
    <property type="match status" value="1"/>
</dbReference>
<organism evidence="1 2">
    <name type="scientific">Roseimicrobium gellanilyticum</name>
    <dbReference type="NCBI Taxonomy" id="748857"/>
    <lineage>
        <taxon>Bacteria</taxon>
        <taxon>Pseudomonadati</taxon>
        <taxon>Verrucomicrobiota</taxon>
        <taxon>Verrucomicrobiia</taxon>
        <taxon>Verrucomicrobiales</taxon>
        <taxon>Verrucomicrobiaceae</taxon>
        <taxon>Roseimicrobium</taxon>
    </lineage>
</organism>
<dbReference type="Proteomes" id="UP000253426">
    <property type="component" value="Unassembled WGS sequence"/>
</dbReference>
<comment type="caution">
    <text evidence="1">The sequence shown here is derived from an EMBL/GenBank/DDBJ whole genome shotgun (WGS) entry which is preliminary data.</text>
</comment>
<dbReference type="RefSeq" id="WP_113960229.1">
    <property type="nucleotide sequence ID" value="NZ_QNRR01000008.1"/>
</dbReference>
<gene>
    <name evidence="1" type="ORF">DES53_10862</name>
</gene>
<evidence type="ECO:0000313" key="1">
    <source>
        <dbReference type="EMBL" id="RBP40355.1"/>
    </source>
</evidence>